<dbReference type="InterPro" id="IPR004919">
    <property type="entry name" value="GmrSD_N"/>
</dbReference>
<evidence type="ECO:0000313" key="2">
    <source>
        <dbReference type="EMBL" id="MEV4290861.1"/>
    </source>
</evidence>
<protein>
    <submittedName>
        <fullName evidence="2">DUF262 domain-containing protein</fullName>
    </submittedName>
</protein>
<dbReference type="Proteomes" id="UP001552427">
    <property type="component" value="Unassembled WGS sequence"/>
</dbReference>
<gene>
    <name evidence="2" type="ORF">AB0K40_35580</name>
</gene>
<dbReference type="EMBL" id="JBFARM010000012">
    <property type="protein sequence ID" value="MEV4290861.1"/>
    <property type="molecule type" value="Genomic_DNA"/>
</dbReference>
<sequence>MPLPAYDLDVKHGAAIPLYQRHYTWERPQLTAADGQRRLTTLMLALCAIRDHLVAEEPSARERINDLHLINKFQQGELRYRLLPTQGDRAAFKACVDGASDGRSDSLIGNAYQFFRGMLKEFDDPADPHDIARVESVLLDRLNLVQILVEKDDNAFRIFESINNTGMRLSQVDPARLYWPSDAQLREEIRSRAFYWQGRTVQQKLILRRPARAIPAPAPRPP</sequence>
<dbReference type="PANTHER" id="PTHR35149">
    <property type="entry name" value="SLL5132 PROTEIN"/>
    <property type="match status" value="1"/>
</dbReference>
<evidence type="ECO:0000259" key="1">
    <source>
        <dbReference type="Pfam" id="PF03235"/>
    </source>
</evidence>
<accession>A0ABV3HE96</accession>
<feature type="domain" description="GmrSD restriction endonucleases N-terminal" evidence="1">
    <location>
        <begin position="34"/>
        <end position="173"/>
    </location>
</feature>
<keyword evidence="3" id="KW-1185">Reference proteome</keyword>
<dbReference type="Pfam" id="PF03235">
    <property type="entry name" value="GmrSD_N"/>
    <property type="match status" value="1"/>
</dbReference>
<name>A0ABV3HE96_9ACTN</name>
<evidence type="ECO:0000313" key="3">
    <source>
        <dbReference type="Proteomes" id="UP001552427"/>
    </source>
</evidence>
<dbReference type="PANTHER" id="PTHR35149:SF2">
    <property type="entry name" value="DUF262 DOMAIN-CONTAINING PROTEIN"/>
    <property type="match status" value="1"/>
</dbReference>
<proteinExistence type="predicted"/>
<organism evidence="2 3">
    <name type="scientific">Nonomuraea bangladeshensis</name>
    <dbReference type="NCBI Taxonomy" id="404385"/>
    <lineage>
        <taxon>Bacteria</taxon>
        <taxon>Bacillati</taxon>
        <taxon>Actinomycetota</taxon>
        <taxon>Actinomycetes</taxon>
        <taxon>Streptosporangiales</taxon>
        <taxon>Streptosporangiaceae</taxon>
        <taxon>Nonomuraea</taxon>
    </lineage>
</organism>
<dbReference type="RefSeq" id="WP_364458393.1">
    <property type="nucleotide sequence ID" value="NZ_JBFARM010000012.1"/>
</dbReference>
<reference evidence="2 3" key="1">
    <citation type="submission" date="2024-06" db="EMBL/GenBank/DDBJ databases">
        <title>The Natural Products Discovery Center: Release of the First 8490 Sequenced Strains for Exploring Actinobacteria Biosynthetic Diversity.</title>
        <authorList>
            <person name="Kalkreuter E."/>
            <person name="Kautsar S.A."/>
            <person name="Yang D."/>
            <person name="Bader C.D."/>
            <person name="Teijaro C.N."/>
            <person name="Fluegel L."/>
            <person name="Davis C.M."/>
            <person name="Simpson J.R."/>
            <person name="Lauterbach L."/>
            <person name="Steele A.D."/>
            <person name="Gui C."/>
            <person name="Meng S."/>
            <person name="Li G."/>
            <person name="Viehrig K."/>
            <person name="Ye F."/>
            <person name="Su P."/>
            <person name="Kiefer A.F."/>
            <person name="Nichols A."/>
            <person name="Cepeda A.J."/>
            <person name="Yan W."/>
            <person name="Fan B."/>
            <person name="Jiang Y."/>
            <person name="Adhikari A."/>
            <person name="Zheng C.-J."/>
            <person name="Schuster L."/>
            <person name="Cowan T.M."/>
            <person name="Smanski M.J."/>
            <person name="Chevrette M.G."/>
            <person name="De Carvalho L.P.S."/>
            <person name="Shen B."/>
        </authorList>
    </citation>
    <scope>NUCLEOTIDE SEQUENCE [LARGE SCALE GENOMIC DNA]</scope>
    <source>
        <strain evidence="2 3">NPDC049574</strain>
    </source>
</reference>
<comment type="caution">
    <text evidence="2">The sequence shown here is derived from an EMBL/GenBank/DDBJ whole genome shotgun (WGS) entry which is preliminary data.</text>
</comment>